<keyword evidence="1" id="KW-0812">Transmembrane</keyword>
<feature type="transmembrane region" description="Helical" evidence="1">
    <location>
        <begin position="69"/>
        <end position="90"/>
    </location>
</feature>
<evidence type="ECO:0000256" key="1">
    <source>
        <dbReference type="SAM" id="Phobius"/>
    </source>
</evidence>
<proteinExistence type="predicted"/>
<organism evidence="2 3">
    <name type="scientific">Haloplasma contractile SSD-17B</name>
    <dbReference type="NCBI Taxonomy" id="1033810"/>
    <lineage>
        <taxon>Bacteria</taxon>
        <taxon>Bacillati</taxon>
        <taxon>Mycoplasmatota</taxon>
        <taxon>Mollicutes</taxon>
        <taxon>Haloplasmatales</taxon>
        <taxon>Haloplasmataceae</taxon>
        <taxon>Haloplasma</taxon>
    </lineage>
</organism>
<dbReference type="EMBL" id="AFNU02000002">
    <property type="protein sequence ID" value="ERJ13224.1"/>
    <property type="molecule type" value="Genomic_DNA"/>
</dbReference>
<evidence type="ECO:0000313" key="2">
    <source>
        <dbReference type="EMBL" id="ERJ13224.1"/>
    </source>
</evidence>
<comment type="caution">
    <text evidence="2">The sequence shown here is derived from an EMBL/GenBank/DDBJ whole genome shotgun (WGS) entry which is preliminary data.</text>
</comment>
<evidence type="ECO:0000313" key="3">
    <source>
        <dbReference type="Proteomes" id="UP000005707"/>
    </source>
</evidence>
<dbReference type="InParanoid" id="U2FQA9"/>
<feature type="transmembrane region" description="Helical" evidence="1">
    <location>
        <begin position="35"/>
        <end position="57"/>
    </location>
</feature>
<reference evidence="2 3" key="2">
    <citation type="journal article" date="2013" name="PLoS ONE">
        <title>INDIGO - INtegrated Data Warehouse of MIcrobial GenOmes with Examples from the Red Sea Extremophiles.</title>
        <authorList>
            <person name="Alam I."/>
            <person name="Antunes A."/>
            <person name="Kamau A.A."/>
            <person name="Ba Alawi W."/>
            <person name="Kalkatawi M."/>
            <person name="Stingl U."/>
            <person name="Bajic V.B."/>
        </authorList>
    </citation>
    <scope>NUCLEOTIDE SEQUENCE [LARGE SCALE GENOMIC DNA]</scope>
    <source>
        <strain evidence="2 3">SSD-17B</strain>
    </source>
</reference>
<dbReference type="AlphaFoldDB" id="U2FQA9"/>
<feature type="transmembrane region" description="Helical" evidence="1">
    <location>
        <begin position="96"/>
        <end position="122"/>
    </location>
</feature>
<name>U2FQA9_9MOLU</name>
<protein>
    <submittedName>
        <fullName evidence="2">Uncharacterized protein</fullName>
    </submittedName>
</protein>
<keyword evidence="3" id="KW-1185">Reference proteome</keyword>
<sequence length="127" mass="14778">MKLYYSIHFFIAALIQLLVILIAELLTFTRLNINFSLFNIIVFLFMGQVCGYALLWVYQNLKLDKIATVTIILIFTLINWSLFTSINVMINQLENPFTVGFLSIIIPFIAFLVYGAYITFVIRDRHN</sequence>
<gene>
    <name evidence="2" type="ORF">HLPCO_000848</name>
</gene>
<feature type="transmembrane region" description="Helical" evidence="1">
    <location>
        <begin position="7"/>
        <end position="29"/>
    </location>
</feature>
<reference evidence="2 3" key="1">
    <citation type="journal article" date="2011" name="J. Bacteriol.">
        <title>Genome sequence of Haloplasma contractile, an unusual contractile bacterium from a deep-sea anoxic brine lake.</title>
        <authorList>
            <person name="Antunes A."/>
            <person name="Alam I."/>
            <person name="El Dorry H."/>
            <person name="Siam R."/>
            <person name="Robertson A."/>
            <person name="Bajic V.B."/>
            <person name="Stingl U."/>
        </authorList>
    </citation>
    <scope>NUCLEOTIDE SEQUENCE [LARGE SCALE GENOMIC DNA]</scope>
    <source>
        <strain evidence="2 3">SSD-17B</strain>
    </source>
</reference>
<dbReference type="RefSeq" id="WP_008826765.1">
    <property type="nucleotide sequence ID" value="NZ_AFNU02000002.1"/>
</dbReference>
<keyword evidence="1" id="KW-1133">Transmembrane helix</keyword>
<keyword evidence="1" id="KW-0472">Membrane</keyword>
<accession>U2FQA9</accession>
<dbReference type="Proteomes" id="UP000005707">
    <property type="component" value="Unassembled WGS sequence"/>
</dbReference>